<evidence type="ECO:0000313" key="3">
    <source>
        <dbReference type="Proteomes" id="UP000317369"/>
    </source>
</evidence>
<evidence type="ECO:0000256" key="1">
    <source>
        <dbReference type="SAM" id="SignalP"/>
    </source>
</evidence>
<dbReference type="EMBL" id="CP036425">
    <property type="protein sequence ID" value="QDU32050.1"/>
    <property type="molecule type" value="Genomic_DNA"/>
</dbReference>
<gene>
    <name evidence="2" type="ORF">KS4_00780</name>
</gene>
<organism evidence="2 3">
    <name type="scientific">Poriferisphaera corsica</name>
    <dbReference type="NCBI Taxonomy" id="2528020"/>
    <lineage>
        <taxon>Bacteria</taxon>
        <taxon>Pseudomonadati</taxon>
        <taxon>Planctomycetota</taxon>
        <taxon>Phycisphaerae</taxon>
        <taxon>Phycisphaerales</taxon>
        <taxon>Phycisphaeraceae</taxon>
        <taxon>Poriferisphaera</taxon>
    </lineage>
</organism>
<name>A0A517YP99_9BACT</name>
<dbReference type="AlphaFoldDB" id="A0A517YP99"/>
<feature type="signal peptide" evidence="1">
    <location>
        <begin position="1"/>
        <end position="38"/>
    </location>
</feature>
<evidence type="ECO:0000313" key="2">
    <source>
        <dbReference type="EMBL" id="QDU32050.1"/>
    </source>
</evidence>
<feature type="chain" id="PRO_5021790046" evidence="1">
    <location>
        <begin position="39"/>
        <end position="77"/>
    </location>
</feature>
<sequence precursor="true">MKLLKFQKCAQNRSTRPRAKLFLGGAAVFATITGGALASESHAADGAHLKANNAVQQTIIHRHTKYHTRFEIAHFND</sequence>
<dbReference type="Proteomes" id="UP000317369">
    <property type="component" value="Chromosome"/>
</dbReference>
<keyword evidence="1" id="KW-0732">Signal</keyword>
<keyword evidence="3" id="KW-1185">Reference proteome</keyword>
<dbReference type="RefSeq" id="WP_145072977.1">
    <property type="nucleotide sequence ID" value="NZ_CP036425.1"/>
</dbReference>
<reference evidence="2 3" key="1">
    <citation type="submission" date="2019-02" db="EMBL/GenBank/DDBJ databases">
        <title>Deep-cultivation of Planctomycetes and their phenomic and genomic characterization uncovers novel biology.</title>
        <authorList>
            <person name="Wiegand S."/>
            <person name="Jogler M."/>
            <person name="Boedeker C."/>
            <person name="Pinto D."/>
            <person name="Vollmers J."/>
            <person name="Rivas-Marin E."/>
            <person name="Kohn T."/>
            <person name="Peeters S.H."/>
            <person name="Heuer A."/>
            <person name="Rast P."/>
            <person name="Oberbeckmann S."/>
            <person name="Bunk B."/>
            <person name="Jeske O."/>
            <person name="Meyerdierks A."/>
            <person name="Storesund J.E."/>
            <person name="Kallscheuer N."/>
            <person name="Luecker S."/>
            <person name="Lage O.M."/>
            <person name="Pohl T."/>
            <person name="Merkel B.J."/>
            <person name="Hornburger P."/>
            <person name="Mueller R.-W."/>
            <person name="Bruemmer F."/>
            <person name="Labrenz M."/>
            <person name="Spormann A.M."/>
            <person name="Op den Camp H."/>
            <person name="Overmann J."/>
            <person name="Amann R."/>
            <person name="Jetten M.S.M."/>
            <person name="Mascher T."/>
            <person name="Medema M.H."/>
            <person name="Devos D.P."/>
            <person name="Kaster A.-K."/>
            <person name="Ovreas L."/>
            <person name="Rohde M."/>
            <person name="Galperin M.Y."/>
            <person name="Jogler C."/>
        </authorList>
    </citation>
    <scope>NUCLEOTIDE SEQUENCE [LARGE SCALE GENOMIC DNA]</scope>
    <source>
        <strain evidence="2 3">KS4</strain>
    </source>
</reference>
<dbReference type="KEGG" id="pcor:KS4_00780"/>
<protein>
    <submittedName>
        <fullName evidence="2">Uncharacterized protein</fullName>
    </submittedName>
</protein>
<proteinExistence type="predicted"/>
<accession>A0A517YP99</accession>